<organism evidence="1 2">
    <name type="scientific">Colletotrichum scovillei</name>
    <dbReference type="NCBI Taxonomy" id="1209932"/>
    <lineage>
        <taxon>Eukaryota</taxon>
        <taxon>Fungi</taxon>
        <taxon>Dikarya</taxon>
        <taxon>Ascomycota</taxon>
        <taxon>Pezizomycotina</taxon>
        <taxon>Sordariomycetes</taxon>
        <taxon>Hypocreomycetidae</taxon>
        <taxon>Glomerellales</taxon>
        <taxon>Glomerellaceae</taxon>
        <taxon>Colletotrichum</taxon>
        <taxon>Colletotrichum acutatum species complex</taxon>
    </lineage>
</organism>
<reference evidence="1" key="1">
    <citation type="submission" date="2021-05" db="EMBL/GenBank/DDBJ databases">
        <title>Comparative genomics of three Colletotrichum scovillei strains and genetic complementation revealed genes involved fungal growth and virulence on chili pepper.</title>
        <authorList>
            <person name="Hsieh D.-K."/>
            <person name="Chuang S.-C."/>
            <person name="Chen C.-Y."/>
            <person name="Chao Y.-T."/>
            <person name="Lu M.-Y.J."/>
            <person name="Lee M.-H."/>
            <person name="Shih M.-C."/>
        </authorList>
    </citation>
    <scope>NUCLEOTIDE SEQUENCE</scope>
    <source>
        <strain evidence="1">Coll-153</strain>
    </source>
</reference>
<accession>A0A9P7UCQ2</accession>
<dbReference type="AlphaFoldDB" id="A0A9P7UCQ2"/>
<name>A0A9P7UCQ2_9PEZI</name>
<gene>
    <name evidence="1" type="ORF">JMJ77_002993</name>
</gene>
<sequence length="62" mass="7023">MMHPAPRHIHPSITPQERLRLPTNTVHKKLLGSFLQLCGGSRKRELVVAPCCRKDCKPLKTP</sequence>
<comment type="caution">
    <text evidence="1">The sequence shown here is derived from an EMBL/GenBank/DDBJ whole genome shotgun (WGS) entry which is preliminary data.</text>
</comment>
<proteinExistence type="predicted"/>
<dbReference type="EMBL" id="JAESDN010000012">
    <property type="protein sequence ID" value="KAG7043287.1"/>
    <property type="molecule type" value="Genomic_DNA"/>
</dbReference>
<dbReference type="Proteomes" id="UP000699042">
    <property type="component" value="Unassembled WGS sequence"/>
</dbReference>
<evidence type="ECO:0000313" key="1">
    <source>
        <dbReference type="EMBL" id="KAG7043287.1"/>
    </source>
</evidence>
<evidence type="ECO:0000313" key="2">
    <source>
        <dbReference type="Proteomes" id="UP000699042"/>
    </source>
</evidence>
<keyword evidence="2" id="KW-1185">Reference proteome</keyword>
<protein>
    <submittedName>
        <fullName evidence="1">Uncharacterized protein</fullName>
    </submittedName>
</protein>